<keyword evidence="8 10" id="KW-0472">Membrane</keyword>
<keyword evidence="7" id="KW-0807">Transducer</keyword>
<keyword evidence="13" id="KW-1185">Reference proteome</keyword>
<evidence type="ECO:0000313" key="12">
    <source>
        <dbReference type="EMBL" id="CAJ0953718.1"/>
    </source>
</evidence>
<evidence type="ECO:0000256" key="6">
    <source>
        <dbReference type="ARBA" id="ARBA00022989"/>
    </source>
</evidence>
<keyword evidence="6 10" id="KW-1133">Transmembrane helix</keyword>
<evidence type="ECO:0000256" key="3">
    <source>
        <dbReference type="ARBA" id="ARBA00022606"/>
    </source>
</evidence>
<keyword evidence="5" id="KW-0552">Olfaction</keyword>
<evidence type="ECO:0000256" key="10">
    <source>
        <dbReference type="SAM" id="Phobius"/>
    </source>
</evidence>
<feature type="transmembrane region" description="Helical" evidence="10">
    <location>
        <begin position="180"/>
        <end position="199"/>
    </location>
</feature>
<dbReference type="InterPro" id="IPR000276">
    <property type="entry name" value="GPCR_Rhodpsn"/>
</dbReference>
<keyword evidence="2" id="KW-1003">Cell membrane</keyword>
<gene>
    <name evidence="12" type="ORF">RIMI_LOCUS14430450</name>
</gene>
<keyword evidence="4 10" id="KW-0812">Transmembrane</keyword>
<evidence type="ECO:0000259" key="11">
    <source>
        <dbReference type="PROSITE" id="PS50262"/>
    </source>
</evidence>
<evidence type="ECO:0000256" key="2">
    <source>
        <dbReference type="ARBA" id="ARBA00022475"/>
    </source>
</evidence>
<dbReference type="Pfam" id="PF00001">
    <property type="entry name" value="7tm_1"/>
    <property type="match status" value="1"/>
</dbReference>
<dbReference type="PROSITE" id="PS50262">
    <property type="entry name" value="G_PROTEIN_RECEP_F1_2"/>
    <property type="match status" value="1"/>
</dbReference>
<feature type="domain" description="G-protein coupled receptors family 1 profile" evidence="11">
    <location>
        <begin position="87"/>
        <end position="168"/>
    </location>
</feature>
<organism evidence="12 13">
    <name type="scientific">Ranitomeya imitator</name>
    <name type="common">mimic poison frog</name>
    <dbReference type="NCBI Taxonomy" id="111125"/>
    <lineage>
        <taxon>Eukaryota</taxon>
        <taxon>Metazoa</taxon>
        <taxon>Chordata</taxon>
        <taxon>Craniata</taxon>
        <taxon>Vertebrata</taxon>
        <taxon>Euteleostomi</taxon>
        <taxon>Amphibia</taxon>
        <taxon>Batrachia</taxon>
        <taxon>Anura</taxon>
        <taxon>Neobatrachia</taxon>
        <taxon>Hyloidea</taxon>
        <taxon>Dendrobatidae</taxon>
        <taxon>Dendrobatinae</taxon>
        <taxon>Ranitomeya</taxon>
    </lineage>
</organism>
<dbReference type="PANTHER" id="PTHR24242:SF359">
    <property type="entry name" value="ODORANT RECEPTOR-RELATED"/>
    <property type="match status" value="1"/>
</dbReference>
<evidence type="ECO:0000256" key="1">
    <source>
        <dbReference type="ARBA" id="ARBA00004651"/>
    </source>
</evidence>
<protein>
    <recommendedName>
        <fullName evidence="11">G-protein coupled receptors family 1 profile domain-containing protein</fullName>
    </recommendedName>
</protein>
<dbReference type="InterPro" id="IPR017452">
    <property type="entry name" value="GPCR_Rhodpsn_7TM"/>
</dbReference>
<dbReference type="Gene3D" id="1.10.1220.70">
    <property type="match status" value="1"/>
</dbReference>
<evidence type="ECO:0000256" key="8">
    <source>
        <dbReference type="ARBA" id="ARBA00023136"/>
    </source>
</evidence>
<name>A0ABN9M0N9_9NEOB</name>
<keyword evidence="9" id="KW-0675">Receptor</keyword>
<dbReference type="Gene3D" id="1.20.1070.10">
    <property type="entry name" value="Rhodopsin 7-helix transmembrane proteins"/>
    <property type="match status" value="1"/>
</dbReference>
<dbReference type="EMBL" id="CAUEEQ010037218">
    <property type="protein sequence ID" value="CAJ0953718.1"/>
    <property type="molecule type" value="Genomic_DNA"/>
</dbReference>
<feature type="transmembrane region" description="Helical" evidence="10">
    <location>
        <begin position="140"/>
        <end position="160"/>
    </location>
</feature>
<evidence type="ECO:0000256" key="4">
    <source>
        <dbReference type="ARBA" id="ARBA00022692"/>
    </source>
</evidence>
<feature type="transmembrane region" description="Helical" evidence="10">
    <location>
        <begin position="71"/>
        <end position="94"/>
    </location>
</feature>
<comment type="caution">
    <text evidence="12">The sequence shown here is derived from an EMBL/GenBank/DDBJ whole genome shotgun (WGS) entry which is preliminary data.</text>
</comment>
<feature type="non-terminal residue" evidence="12">
    <location>
        <position position="212"/>
    </location>
</feature>
<sequence>MKLKSEDKGLHLETSLPWDRKLLLAMERSRERGKERERRQMIDMIIQQKFNQTVVTEFILIGFSVEEKTRFCLFLLISTIYVATIAANIFIIAIVMVEKRLHKPMYFFIGGLSFLELWYPSATVPRLIWALKTKEDSISLAACMMQFYLHFSLGATEMFLLTVMAYDRPTKGDFLNFNKIVSVIPSVVTPLLNPIIYTLRNQEVKEAVIKIT</sequence>
<feature type="transmembrane region" description="Helical" evidence="10">
    <location>
        <begin position="106"/>
        <end position="128"/>
    </location>
</feature>
<evidence type="ECO:0000256" key="5">
    <source>
        <dbReference type="ARBA" id="ARBA00022725"/>
    </source>
</evidence>
<reference evidence="12" key="1">
    <citation type="submission" date="2023-07" db="EMBL/GenBank/DDBJ databases">
        <authorList>
            <person name="Stuckert A."/>
        </authorList>
    </citation>
    <scope>NUCLEOTIDE SEQUENCE</scope>
</reference>
<accession>A0ABN9M0N9</accession>
<evidence type="ECO:0000256" key="9">
    <source>
        <dbReference type="ARBA" id="ARBA00023170"/>
    </source>
</evidence>
<keyword evidence="3" id="KW-0716">Sensory transduction</keyword>
<evidence type="ECO:0000313" key="13">
    <source>
        <dbReference type="Proteomes" id="UP001176940"/>
    </source>
</evidence>
<evidence type="ECO:0000256" key="7">
    <source>
        <dbReference type="ARBA" id="ARBA00023040"/>
    </source>
</evidence>
<dbReference type="SUPFAM" id="SSF81321">
    <property type="entry name" value="Family A G protein-coupled receptor-like"/>
    <property type="match status" value="2"/>
</dbReference>
<dbReference type="InterPro" id="IPR050939">
    <property type="entry name" value="Olfactory_GPCR1"/>
</dbReference>
<dbReference type="Proteomes" id="UP001176940">
    <property type="component" value="Unassembled WGS sequence"/>
</dbReference>
<keyword evidence="7" id="KW-0297">G-protein coupled receptor</keyword>
<comment type="subcellular location">
    <subcellularLocation>
        <location evidence="1">Cell membrane</location>
        <topology evidence="1">Multi-pass membrane protein</topology>
    </subcellularLocation>
</comment>
<dbReference type="PANTHER" id="PTHR24242">
    <property type="entry name" value="G-PROTEIN COUPLED RECEPTOR"/>
    <property type="match status" value="1"/>
</dbReference>
<proteinExistence type="predicted"/>